<protein>
    <submittedName>
        <fullName evidence="1">Uncharacterized protein</fullName>
    </submittedName>
</protein>
<reference evidence="2" key="1">
    <citation type="book" date="2010" name="EXTREMOPHILES" publisher="0:0-0">
        <title>Complete genome sequences of ten hyperthermophilic archaea reveal their metabolic capabilities and possible ecological roles.</title>
        <editorList>
            <person name="?"/>
        </editorList>
        <authorList>
            <person name="Ravin N.V."/>
            <person name="Mardanov A.V."/>
            <person name="Bonch-Osmolovskaya E.A."/>
            <person name="Skryabin K.G."/>
        </authorList>
    </citation>
    <scope>NUCLEOTIDE SEQUENCE [LARGE SCALE GENOMIC DNA]</scope>
    <source>
        <strain evidence="2">1505</strain>
    </source>
</reference>
<sequence>MTCVKNTSLVCASSKTYLLAVEEGCMGKIEEWLRKNGKITASYGPLVKGLYQDAIITLLKPDKVQVILQFSKLTIEELEKTLNSL</sequence>
<accession>A0A3G1A5X7</accession>
<dbReference type="Proteomes" id="UP000266720">
    <property type="component" value="Chromosome"/>
</dbReference>
<dbReference type="RefSeq" id="WP_052886546.1">
    <property type="nucleotide sequence ID" value="NZ_CP007493.1"/>
</dbReference>
<dbReference type="EMBL" id="CP007493">
    <property type="protein sequence ID" value="AJB41448.1"/>
    <property type="molecule type" value="Genomic_DNA"/>
</dbReference>
<evidence type="ECO:0000313" key="2">
    <source>
        <dbReference type="Proteomes" id="UP000266720"/>
    </source>
</evidence>
<dbReference type="GeneID" id="25405834"/>
<name>A0A3G1A5X7_9CREN</name>
<organism evidence="1 2">
    <name type="scientific">Thermofilum adornatum 1505</name>
    <dbReference type="NCBI Taxonomy" id="697581"/>
    <lineage>
        <taxon>Archaea</taxon>
        <taxon>Thermoproteota</taxon>
        <taxon>Thermoprotei</taxon>
        <taxon>Thermofilales</taxon>
        <taxon>Thermofilaceae</taxon>
        <taxon>Thermofilum</taxon>
    </lineage>
</organism>
<dbReference type="KEGG" id="tcb:TCARB_0376"/>
<evidence type="ECO:0000313" key="1">
    <source>
        <dbReference type="EMBL" id="AJB41448.1"/>
    </source>
</evidence>
<gene>
    <name evidence="1" type="ORF">TCARB_0376</name>
</gene>
<dbReference type="AlphaFoldDB" id="A0A3G1A5X7"/>
<dbReference type="STRING" id="697581.TCARB_0376"/>
<proteinExistence type="predicted"/>